<evidence type="ECO:0000313" key="6">
    <source>
        <dbReference type="Proteomes" id="UP000292855"/>
    </source>
</evidence>
<dbReference type="InterPro" id="IPR003697">
    <property type="entry name" value="Maf-like"/>
</dbReference>
<comment type="catalytic activity">
    <reaction evidence="4">
        <text>dTTP + H2O = dTMP + diphosphate + H(+)</text>
        <dbReference type="Rhea" id="RHEA:28534"/>
        <dbReference type="ChEBI" id="CHEBI:15377"/>
        <dbReference type="ChEBI" id="CHEBI:15378"/>
        <dbReference type="ChEBI" id="CHEBI:33019"/>
        <dbReference type="ChEBI" id="CHEBI:37568"/>
        <dbReference type="ChEBI" id="CHEBI:63528"/>
        <dbReference type="EC" id="3.6.1.9"/>
    </reaction>
</comment>
<dbReference type="PANTHER" id="PTHR43213">
    <property type="entry name" value="BIFUNCTIONAL DTTP/UTP PYROPHOSPHATASE/METHYLTRANSFERASE PROTEIN-RELATED"/>
    <property type="match status" value="1"/>
</dbReference>
<sequence>MLIERFKGIPIILGSQSPRRKELLQKMGFDFQVIVKETDEHFDKQQSPREVVEHIATNKIQGFDSTSFHDTLVITADTIVVHQDEILGKPHDEKEAFDMLDKLQGAHHVVLTAVALQYQGKRHSFVEETQVEFYPLSAEEIIFYMENYHPFDKAGSYGIQEWIGFIGVKSITGSYENVVGLPTARLYQEMKKL</sequence>
<dbReference type="EMBL" id="SGIT01000002">
    <property type="protein sequence ID" value="RZF59611.1"/>
    <property type="molecule type" value="Genomic_DNA"/>
</dbReference>
<comment type="similarity">
    <text evidence="4">Belongs to the Maf family. YhdE subfamily.</text>
</comment>
<dbReference type="PIRSF" id="PIRSF006305">
    <property type="entry name" value="Maf"/>
    <property type="match status" value="1"/>
</dbReference>
<feature type="active site" description="Proton acceptor" evidence="4">
    <location>
        <position position="77"/>
    </location>
</feature>
<dbReference type="PANTHER" id="PTHR43213:SF5">
    <property type="entry name" value="BIFUNCTIONAL DTTP_UTP PYROPHOSPHATASE_METHYLTRANSFERASE PROTEIN-RELATED"/>
    <property type="match status" value="1"/>
</dbReference>
<feature type="site" description="Important for substrate specificity" evidence="4">
    <location>
        <position position="19"/>
    </location>
</feature>
<dbReference type="OrthoDB" id="9807767at2"/>
<protein>
    <recommendedName>
        <fullName evidence="4">dTTP/UTP pyrophosphatase</fullName>
        <shortName evidence="4">dTTPase/UTPase</shortName>
        <ecNumber evidence="4">3.6.1.9</ecNumber>
    </recommendedName>
    <alternativeName>
        <fullName evidence="4">Nucleoside triphosphate pyrophosphatase</fullName>
    </alternativeName>
    <alternativeName>
        <fullName evidence="4">Nucleotide pyrophosphatase</fullName>
        <shortName evidence="4">Nucleotide PPase</shortName>
    </alternativeName>
</protein>
<keyword evidence="2 4" id="KW-0378">Hydrolase</keyword>
<evidence type="ECO:0000256" key="1">
    <source>
        <dbReference type="ARBA" id="ARBA00001968"/>
    </source>
</evidence>
<evidence type="ECO:0000256" key="4">
    <source>
        <dbReference type="HAMAP-Rule" id="MF_00528"/>
    </source>
</evidence>
<dbReference type="CDD" id="cd00555">
    <property type="entry name" value="Maf"/>
    <property type="match status" value="1"/>
</dbReference>
<dbReference type="Pfam" id="PF02545">
    <property type="entry name" value="Maf"/>
    <property type="match status" value="1"/>
</dbReference>
<comment type="catalytic activity">
    <reaction evidence="4">
        <text>UTP + H2O = UMP + diphosphate + H(+)</text>
        <dbReference type="Rhea" id="RHEA:29395"/>
        <dbReference type="ChEBI" id="CHEBI:15377"/>
        <dbReference type="ChEBI" id="CHEBI:15378"/>
        <dbReference type="ChEBI" id="CHEBI:33019"/>
        <dbReference type="ChEBI" id="CHEBI:46398"/>
        <dbReference type="ChEBI" id="CHEBI:57865"/>
        <dbReference type="EC" id="3.6.1.9"/>
    </reaction>
</comment>
<dbReference type="HAMAP" id="MF_00528">
    <property type="entry name" value="Maf"/>
    <property type="match status" value="1"/>
</dbReference>
<dbReference type="GO" id="GO:0036221">
    <property type="term" value="F:UTP diphosphatase activity"/>
    <property type="evidence" value="ECO:0007669"/>
    <property type="project" value="RHEA"/>
</dbReference>
<comment type="subcellular location">
    <subcellularLocation>
        <location evidence="4">Cytoplasm</location>
    </subcellularLocation>
</comment>
<comment type="cofactor">
    <cofactor evidence="1 4">
        <name>a divalent metal cation</name>
        <dbReference type="ChEBI" id="CHEBI:60240"/>
    </cofactor>
</comment>
<proteinExistence type="inferred from homology"/>
<comment type="function">
    <text evidence="4">Nucleoside triphosphate pyrophosphatase that hydrolyzes dTTP and UTP. May have a dual role in cell division arrest and in preventing the incorporation of modified nucleotides into cellular nucleic acids.</text>
</comment>
<accession>A0A4Q6XI57</accession>
<keyword evidence="4" id="KW-0963">Cytoplasm</keyword>
<dbReference type="GO" id="GO:0036218">
    <property type="term" value="F:dTTP diphosphatase activity"/>
    <property type="evidence" value="ECO:0007669"/>
    <property type="project" value="RHEA"/>
</dbReference>
<feature type="site" description="Important for substrate specificity" evidence="4">
    <location>
        <position position="78"/>
    </location>
</feature>
<dbReference type="InterPro" id="IPR029001">
    <property type="entry name" value="ITPase-like_fam"/>
</dbReference>
<organism evidence="5 6">
    <name type="scientific">Sphingobacterium corticibacterium</name>
    <dbReference type="NCBI Taxonomy" id="2484746"/>
    <lineage>
        <taxon>Bacteria</taxon>
        <taxon>Pseudomonadati</taxon>
        <taxon>Bacteroidota</taxon>
        <taxon>Sphingobacteriia</taxon>
        <taxon>Sphingobacteriales</taxon>
        <taxon>Sphingobacteriaceae</taxon>
        <taxon>Sphingobacterium</taxon>
    </lineage>
</organism>
<comment type="caution">
    <text evidence="4">Lacks conserved residue(s) required for the propagation of feature annotation.</text>
</comment>
<dbReference type="NCBIfam" id="TIGR00172">
    <property type="entry name" value="maf"/>
    <property type="match status" value="1"/>
</dbReference>
<dbReference type="GO" id="GO:0009117">
    <property type="term" value="P:nucleotide metabolic process"/>
    <property type="evidence" value="ECO:0007669"/>
    <property type="project" value="UniProtKB-KW"/>
</dbReference>
<reference evidence="5 6" key="1">
    <citation type="submission" date="2019-02" db="EMBL/GenBank/DDBJ databases">
        <authorList>
            <person name="Li Y."/>
        </authorList>
    </citation>
    <scope>NUCLEOTIDE SEQUENCE [LARGE SCALE GENOMIC DNA]</scope>
    <source>
        <strain evidence="5 6">30C10-4-7</strain>
    </source>
</reference>
<evidence type="ECO:0000313" key="5">
    <source>
        <dbReference type="EMBL" id="RZF59611.1"/>
    </source>
</evidence>
<comment type="caution">
    <text evidence="5">The sequence shown here is derived from an EMBL/GenBank/DDBJ whole genome shotgun (WGS) entry which is preliminary data.</text>
</comment>
<dbReference type="Gene3D" id="3.90.950.10">
    <property type="match status" value="1"/>
</dbReference>
<keyword evidence="6" id="KW-1185">Reference proteome</keyword>
<evidence type="ECO:0000256" key="2">
    <source>
        <dbReference type="ARBA" id="ARBA00022801"/>
    </source>
</evidence>
<dbReference type="RefSeq" id="WP_130141530.1">
    <property type="nucleotide sequence ID" value="NZ_SGIT01000002.1"/>
</dbReference>
<dbReference type="AlphaFoldDB" id="A0A4Q6XI57"/>
<gene>
    <name evidence="5" type="primary">maf</name>
    <name evidence="5" type="ORF">EWE74_10640</name>
</gene>
<dbReference type="Proteomes" id="UP000292855">
    <property type="component" value="Unassembled WGS sequence"/>
</dbReference>
<keyword evidence="3 4" id="KW-0546">Nucleotide metabolism</keyword>
<dbReference type="GO" id="GO:0005737">
    <property type="term" value="C:cytoplasm"/>
    <property type="evidence" value="ECO:0007669"/>
    <property type="project" value="UniProtKB-SubCell"/>
</dbReference>
<name>A0A4Q6XI57_9SPHI</name>
<feature type="site" description="Important for substrate specificity" evidence="4">
    <location>
        <position position="160"/>
    </location>
</feature>
<evidence type="ECO:0000256" key="3">
    <source>
        <dbReference type="ARBA" id="ARBA00023080"/>
    </source>
</evidence>
<dbReference type="SUPFAM" id="SSF52972">
    <property type="entry name" value="ITPase-like"/>
    <property type="match status" value="1"/>
</dbReference>
<dbReference type="EC" id="3.6.1.9" evidence="4"/>